<feature type="transmembrane region" description="Helical" evidence="1">
    <location>
        <begin position="211"/>
        <end position="232"/>
    </location>
</feature>
<feature type="transmembrane region" description="Helical" evidence="1">
    <location>
        <begin position="244"/>
        <end position="263"/>
    </location>
</feature>
<keyword evidence="1" id="KW-0812">Transmembrane</keyword>
<comment type="caution">
    <text evidence="2">The sequence shown here is derived from an EMBL/GenBank/DDBJ whole genome shotgun (WGS) entry which is preliminary data.</text>
</comment>
<feature type="transmembrane region" description="Helical" evidence="1">
    <location>
        <begin position="21"/>
        <end position="39"/>
    </location>
</feature>
<feature type="transmembrane region" description="Helical" evidence="1">
    <location>
        <begin position="131"/>
        <end position="155"/>
    </location>
</feature>
<feature type="transmembrane region" description="Helical" evidence="1">
    <location>
        <begin position="96"/>
        <end position="119"/>
    </location>
</feature>
<keyword evidence="1" id="KW-0472">Membrane</keyword>
<dbReference type="Proteomes" id="UP001271769">
    <property type="component" value="Unassembled WGS sequence"/>
</dbReference>
<proteinExistence type="predicted"/>
<name>A0ABU5E190_9PROT</name>
<feature type="transmembrane region" description="Helical" evidence="1">
    <location>
        <begin position="433"/>
        <end position="451"/>
    </location>
</feature>
<evidence type="ECO:0000313" key="2">
    <source>
        <dbReference type="EMBL" id="MDY0873279.1"/>
    </source>
</evidence>
<reference evidence="2 3" key="1">
    <citation type="journal article" date="2013" name="Antonie Van Leeuwenhoek">
        <title>Dongia rigui sp. nov., isolated from freshwater of a large wetland in Korea.</title>
        <authorList>
            <person name="Baik K.S."/>
            <person name="Hwang Y.M."/>
            <person name="Choi J.S."/>
            <person name="Kwon J."/>
            <person name="Seong C.N."/>
        </authorList>
    </citation>
    <scope>NUCLEOTIDE SEQUENCE [LARGE SCALE GENOMIC DNA]</scope>
    <source>
        <strain evidence="2 3">04SU4-P</strain>
    </source>
</reference>
<evidence type="ECO:0000313" key="3">
    <source>
        <dbReference type="Proteomes" id="UP001271769"/>
    </source>
</evidence>
<gene>
    <name evidence="2" type="ORF">SMD31_15160</name>
</gene>
<dbReference type="RefSeq" id="WP_320501737.1">
    <property type="nucleotide sequence ID" value="NZ_JAXCLX010000002.1"/>
</dbReference>
<evidence type="ECO:0000256" key="1">
    <source>
        <dbReference type="SAM" id="Phobius"/>
    </source>
</evidence>
<dbReference type="EMBL" id="JAXCLX010000002">
    <property type="protein sequence ID" value="MDY0873279.1"/>
    <property type="molecule type" value="Genomic_DNA"/>
</dbReference>
<keyword evidence="1" id="KW-1133">Transmembrane helix</keyword>
<feature type="transmembrane region" description="Helical" evidence="1">
    <location>
        <begin position="318"/>
        <end position="338"/>
    </location>
</feature>
<feature type="transmembrane region" description="Helical" evidence="1">
    <location>
        <begin position="167"/>
        <end position="191"/>
    </location>
</feature>
<accession>A0ABU5E190</accession>
<protein>
    <submittedName>
        <fullName evidence="2">Uncharacterized protein</fullName>
    </submittedName>
</protein>
<keyword evidence="3" id="KW-1185">Reference proteome</keyword>
<feature type="transmembrane region" description="Helical" evidence="1">
    <location>
        <begin position="269"/>
        <end position="289"/>
    </location>
</feature>
<organism evidence="2 3">
    <name type="scientific">Dongia rigui</name>
    <dbReference type="NCBI Taxonomy" id="940149"/>
    <lineage>
        <taxon>Bacteria</taxon>
        <taxon>Pseudomonadati</taxon>
        <taxon>Pseudomonadota</taxon>
        <taxon>Alphaproteobacteria</taxon>
        <taxon>Rhodospirillales</taxon>
        <taxon>Dongiaceae</taxon>
        <taxon>Dongia</taxon>
    </lineage>
</organism>
<feature type="transmembrane region" description="Helical" evidence="1">
    <location>
        <begin position="367"/>
        <end position="387"/>
    </location>
</feature>
<feature type="transmembrane region" description="Helical" evidence="1">
    <location>
        <begin position="399"/>
        <end position="421"/>
    </location>
</feature>
<sequence length="465" mass="51133">MSLDLNPEFQRNLWLHLGWQRMMAAATVGLTVAYAVLLVSDFDKLSYAANLILVMVLGMWGPRRAADTLAEEVAGGTWESQRMSGLSAWSMAWGKLIGGCSFVWYCGLLALAVYVFAGFERGFPPGRAGNFWLGIYLVLIGACLAHVVALGVALIRLRKTVQYRRLTITLAQTCGFVVFLAVSGIGTAPVLNQPDFVPGTAYVFDSAYSWPMVRAVLGSVFVVWALVAVYRLMRAELQYRAWPWFWASFVAFCAALAAGIAPWPGGGMVGAALPIFIVMIALTYLSALADRRDPIRYRSGLLALRHGDFSRALAEIPWWSIAMAGATIAALFAIYTLVTLGSDGWPSSLSEIFLRLRLISLDHLAETLVLVLLFMTRDLAILLWLSFGPWRSQSDVTWLVYLALVYWPVSIIMIFAGYGAYITLVLPVAGDDIVLSFAPILTQLVVLGVMLHRRWRQATRSGVAA</sequence>